<dbReference type="GO" id="GO:0019303">
    <property type="term" value="P:D-ribose catabolic process"/>
    <property type="evidence" value="ECO:0007669"/>
    <property type="project" value="UniProtKB-UniRule"/>
</dbReference>
<feature type="binding site" evidence="12">
    <location>
        <begin position="342"/>
        <end position="344"/>
    </location>
    <ligand>
        <name>substrate</name>
    </ligand>
</feature>
<feature type="binding site" evidence="12">
    <location>
        <position position="618"/>
    </location>
    <ligand>
        <name>K(+)</name>
        <dbReference type="ChEBI" id="CHEBI:29103"/>
    </ligand>
</feature>
<dbReference type="InterPro" id="IPR046335">
    <property type="entry name" value="LacI/GalR-like_sensor"/>
</dbReference>
<feature type="binding site" evidence="12">
    <location>
        <position position="575"/>
    </location>
    <ligand>
        <name>K(+)</name>
        <dbReference type="ChEBI" id="CHEBI:29103"/>
    </ligand>
</feature>
<evidence type="ECO:0000256" key="2">
    <source>
        <dbReference type="ARBA" id="ARBA00022723"/>
    </source>
</evidence>
<dbReference type="InterPro" id="IPR011611">
    <property type="entry name" value="PfkB_dom"/>
</dbReference>
<reference evidence="14 15" key="1">
    <citation type="submission" date="2010-12" db="EMBL/GenBank/DDBJ databases">
        <title>The Genome Sequence of Clostridium symbiosum strain WAL-14163.</title>
        <authorList>
            <person name="Earl A."/>
            <person name="Ward D."/>
            <person name="Feldgarden M."/>
            <person name="Gevers D."/>
            <person name="Finegold S.M."/>
            <person name="Summanen P.H."/>
            <person name="Molitoris D.R."/>
            <person name="Vaisanen M.L."/>
            <person name="Daigneault M."/>
            <person name="Young S.K."/>
            <person name="Zeng Q."/>
            <person name="Gargeya S."/>
            <person name="Fitzgerald M."/>
            <person name="Haas B."/>
            <person name="Abouelleil A."/>
            <person name="Alvarado L."/>
            <person name="Arachchi H.M."/>
            <person name="Berlin A."/>
            <person name="Brown A."/>
            <person name="Chapman S.B."/>
            <person name="Chen Z."/>
            <person name="Dunbar C."/>
            <person name="Freedman E."/>
            <person name="Gearin G."/>
            <person name="Gellesch M."/>
            <person name="Goldberg J."/>
            <person name="Griggs A."/>
            <person name="Gujja S."/>
            <person name="Heilman E."/>
            <person name="Heiman D."/>
            <person name="Howarth C."/>
            <person name="Larson L."/>
            <person name="Lui A."/>
            <person name="MacDonald P.J.P."/>
            <person name="Mehta T."/>
            <person name="Montmayeur A."/>
            <person name="Murphy C."/>
            <person name="Neiman D."/>
            <person name="Pearson M."/>
            <person name="Priest M."/>
            <person name="Roberts A."/>
            <person name="Saif S."/>
            <person name="Shea T."/>
            <person name="Shenoy N."/>
            <person name="Sisk P."/>
            <person name="Stolte C."/>
            <person name="Sykes S."/>
            <person name="White J."/>
            <person name="Yandava C."/>
            <person name="Nusbaum C."/>
            <person name="Birren B."/>
        </authorList>
    </citation>
    <scope>NUCLEOTIDE SEQUENCE [LARGE SCALE GENOMIC DNA]</scope>
    <source>
        <strain evidence="14 15">WAL-14163</strain>
    </source>
</reference>
<evidence type="ECO:0000256" key="8">
    <source>
        <dbReference type="ARBA" id="ARBA00023015"/>
    </source>
</evidence>
<evidence type="ECO:0000256" key="7">
    <source>
        <dbReference type="ARBA" id="ARBA00022958"/>
    </source>
</evidence>
<dbReference type="PROSITE" id="PS50932">
    <property type="entry name" value="HTH_LACI_2"/>
    <property type="match status" value="1"/>
</dbReference>
<dbReference type="HAMAP" id="MF_01987">
    <property type="entry name" value="Ribokinase"/>
    <property type="match status" value="1"/>
</dbReference>
<dbReference type="Pfam" id="PF00294">
    <property type="entry name" value="PfkB"/>
    <property type="match status" value="1"/>
</dbReference>
<evidence type="ECO:0000256" key="6">
    <source>
        <dbReference type="ARBA" id="ARBA00022842"/>
    </source>
</evidence>
<dbReference type="Gene3D" id="1.10.260.40">
    <property type="entry name" value="lambda repressor-like DNA-binding domains"/>
    <property type="match status" value="1"/>
</dbReference>
<keyword evidence="6 12" id="KW-0460">Magnesium</keyword>
<keyword evidence="8" id="KW-0805">Transcription regulation</keyword>
<dbReference type="SMART" id="SM00354">
    <property type="entry name" value="HTH_LACI"/>
    <property type="match status" value="1"/>
</dbReference>
<proteinExistence type="inferred from homology"/>
<dbReference type="PROSITE" id="PS00356">
    <property type="entry name" value="HTH_LACI_1"/>
    <property type="match status" value="1"/>
</dbReference>
<organism evidence="14 15">
    <name type="scientific">Clostridium symbiosum (strain WAL-14163)</name>
    <dbReference type="NCBI Taxonomy" id="742740"/>
    <lineage>
        <taxon>Bacteria</taxon>
        <taxon>Bacillati</taxon>
        <taxon>Bacillota</taxon>
        <taxon>Clostridia</taxon>
        <taxon>Lachnospirales</taxon>
        <taxon>Lachnospiraceae</taxon>
        <taxon>Otoolea</taxon>
    </lineage>
</organism>
<dbReference type="PANTHER" id="PTHR10584">
    <property type="entry name" value="SUGAR KINASE"/>
    <property type="match status" value="1"/>
</dbReference>
<dbReference type="CDD" id="cd01392">
    <property type="entry name" value="HTH_LacI"/>
    <property type="match status" value="1"/>
</dbReference>
<name>E7GPH7_CLOS6</name>
<comment type="caution">
    <text evidence="12">Lacks conserved residue(s) required for the propagation of feature annotation.</text>
</comment>
<comment type="catalytic activity">
    <reaction evidence="12">
        <text>D-ribose + ATP = D-ribose 5-phosphate + ADP + H(+)</text>
        <dbReference type="Rhea" id="RHEA:13697"/>
        <dbReference type="ChEBI" id="CHEBI:15378"/>
        <dbReference type="ChEBI" id="CHEBI:30616"/>
        <dbReference type="ChEBI" id="CHEBI:47013"/>
        <dbReference type="ChEBI" id="CHEBI:78346"/>
        <dbReference type="ChEBI" id="CHEBI:456216"/>
        <dbReference type="EC" id="2.7.1.15"/>
    </reaction>
</comment>
<keyword evidence="9" id="KW-0238">DNA-binding</keyword>
<dbReference type="PANTHER" id="PTHR10584:SF166">
    <property type="entry name" value="RIBOKINASE"/>
    <property type="match status" value="1"/>
</dbReference>
<keyword evidence="2 12" id="KW-0479">Metal-binding</keyword>
<keyword evidence="10" id="KW-0804">Transcription</keyword>
<accession>E7GPH7</accession>
<feature type="binding site" evidence="12">
    <location>
        <position position="515"/>
    </location>
    <ligand>
        <name>ATP</name>
        <dbReference type="ChEBI" id="CHEBI:30616"/>
    </ligand>
</feature>
<evidence type="ECO:0000313" key="14">
    <source>
        <dbReference type="EMBL" id="EGA93296.1"/>
    </source>
</evidence>
<dbReference type="SUPFAM" id="SSF53822">
    <property type="entry name" value="Periplasmic binding protein-like I"/>
    <property type="match status" value="1"/>
</dbReference>
<dbReference type="Proteomes" id="UP000002970">
    <property type="component" value="Unassembled WGS sequence"/>
</dbReference>
<dbReference type="eggNOG" id="COG1609">
    <property type="taxonomic scope" value="Bacteria"/>
</dbReference>
<feature type="binding site" evidence="12">
    <location>
        <position position="573"/>
    </location>
    <ligand>
        <name>K(+)</name>
        <dbReference type="ChEBI" id="CHEBI:29103"/>
    </ligand>
</feature>
<dbReference type="Pfam" id="PF13377">
    <property type="entry name" value="Peripla_BP_3"/>
    <property type="match status" value="1"/>
</dbReference>
<dbReference type="PRINTS" id="PR00990">
    <property type="entry name" value="RIBOKINASE"/>
</dbReference>
<feature type="domain" description="HTH lacI-type" evidence="13">
    <location>
        <begin position="5"/>
        <end position="58"/>
    </location>
</feature>
<dbReference type="InterPro" id="IPR000843">
    <property type="entry name" value="HTH_LacI"/>
</dbReference>
<keyword evidence="12" id="KW-0963">Cytoplasm</keyword>
<keyword evidence="4 12" id="KW-0418">Kinase</keyword>
<dbReference type="InterPro" id="IPR029056">
    <property type="entry name" value="Ribokinase-like"/>
</dbReference>
<dbReference type="EC" id="2.7.1.15" evidence="12"/>
<dbReference type="GO" id="GO:0046872">
    <property type="term" value="F:metal ion binding"/>
    <property type="evidence" value="ECO:0007669"/>
    <property type="project" value="UniProtKB-KW"/>
</dbReference>
<evidence type="ECO:0000313" key="15">
    <source>
        <dbReference type="Proteomes" id="UP000002970"/>
    </source>
</evidence>
<comment type="function">
    <text evidence="12">Catalyzes the phosphorylation of ribose at O-5 in a reaction requiring ATP and magnesium. The resulting D-ribose-5-phosphate can then be used either for sythesis of nucleotides, histidine, and tryptophan, or as a component of the pentose phosphate pathway.</text>
</comment>
<feature type="binding site" evidence="12">
    <location>
        <position position="579"/>
    </location>
    <ligand>
        <name>substrate</name>
    </ligand>
</feature>
<feature type="binding site" evidence="12">
    <location>
        <position position="614"/>
    </location>
    <ligand>
        <name>K(+)</name>
        <dbReference type="ChEBI" id="CHEBI:29103"/>
    </ligand>
</feature>
<comment type="subcellular location">
    <subcellularLocation>
        <location evidence="12">Cytoplasm</location>
    </subcellularLocation>
</comment>
<feature type="binding site" evidence="12">
    <location>
        <begin position="370"/>
        <end position="374"/>
    </location>
    <ligand>
        <name>substrate</name>
    </ligand>
</feature>
<dbReference type="GO" id="GO:0005524">
    <property type="term" value="F:ATP binding"/>
    <property type="evidence" value="ECO:0007669"/>
    <property type="project" value="UniProtKB-UniRule"/>
</dbReference>
<evidence type="ECO:0000256" key="1">
    <source>
        <dbReference type="ARBA" id="ARBA00022679"/>
    </source>
</evidence>
<keyword evidence="1 12" id="KW-0808">Transferase</keyword>
<dbReference type="Gene3D" id="3.40.1190.20">
    <property type="match status" value="1"/>
</dbReference>
<dbReference type="Gene3D" id="3.40.50.2300">
    <property type="match status" value="2"/>
</dbReference>
<evidence type="ECO:0000256" key="10">
    <source>
        <dbReference type="ARBA" id="ARBA00023163"/>
    </source>
</evidence>
<dbReference type="InterPro" id="IPR002139">
    <property type="entry name" value="Ribo/fructo_kinase"/>
</dbReference>
<gene>
    <name evidence="12" type="primary">rbsK</name>
    <name evidence="14" type="ORF">HMPREF9474_02841</name>
</gene>
<dbReference type="GO" id="GO:0003677">
    <property type="term" value="F:DNA binding"/>
    <property type="evidence" value="ECO:0007669"/>
    <property type="project" value="UniProtKB-KW"/>
</dbReference>
<keyword evidence="7 12" id="KW-0630">Potassium</keyword>
<dbReference type="InterPro" id="IPR028082">
    <property type="entry name" value="Peripla_BP_I"/>
</dbReference>
<dbReference type="EMBL" id="ADLQ01000066">
    <property type="protein sequence ID" value="EGA93296.1"/>
    <property type="molecule type" value="Genomic_DNA"/>
</dbReference>
<dbReference type="CDD" id="cd01174">
    <property type="entry name" value="ribokinase"/>
    <property type="match status" value="1"/>
</dbReference>
<comment type="cofactor">
    <cofactor evidence="12">
        <name>Mg(2+)</name>
        <dbReference type="ChEBI" id="CHEBI:18420"/>
    </cofactor>
    <text evidence="12">Requires a divalent cation, most likely magnesium in vivo, as an electrophilic catalyst to aid phosphoryl group transfer. It is the chelate of the metal and the nucleotide that is the actual substrate.</text>
</comment>
<dbReference type="Pfam" id="PF00356">
    <property type="entry name" value="LacI"/>
    <property type="match status" value="1"/>
</dbReference>
<dbReference type="HOGENOM" id="CLU_433990_0_0_9"/>
<comment type="similarity">
    <text evidence="12">Belongs to the carbohydrate kinase PfkB family. Ribokinase subfamily.</text>
</comment>
<feature type="binding site" evidence="12">
    <location>
        <position position="612"/>
    </location>
    <ligand>
        <name>K(+)</name>
        <dbReference type="ChEBI" id="CHEBI:29103"/>
    </ligand>
</feature>
<evidence type="ECO:0000256" key="5">
    <source>
        <dbReference type="ARBA" id="ARBA00022840"/>
    </source>
</evidence>
<dbReference type="GO" id="GO:0004747">
    <property type="term" value="F:ribokinase activity"/>
    <property type="evidence" value="ECO:0007669"/>
    <property type="project" value="UniProtKB-UniRule"/>
</dbReference>
<sequence length="637" mass="69819">MSISMTIKELAKLADVSIATVSKIMNNKDENISPVTREKVLRIAQQHNYSPYAKAISKAFPKTQLVGVVVPDISDRLYASVVQYLDGYAMEQGYSLVVTSTFGDVNREALSIDSLLGKRVEYILFLYGRIEAASQDKLREHNTPFYCVPFGPDEQDEDKPVLDFQSAAEEAVSFLSGLGFEKMAAVLREKDGPLCRILHRSMERNKIVFDESLIFEFGEQEPSEVLEILAKTGVKAVVVQDTEIARLIYSCAYARHMNIPGDLSVISFDFGGEGHTFLPELCTLVLPHKELAKILWDTVFHMVSTRREQGIEPVGLMFKEGKSTARSTDRHKVKICVIGGVNLDVTFLVDEILGSTETMTIHERSILPGGKAGNQAIGVARLDGAASIISILSNDMDGKNLYNNLAANNVDVSGIGFDNAASTGIAYIFVTKSAEYLIGYYQGTSDSISRKHVEECMDILLSSEYCLLQNSIPDETLLFITRLCRKHGIRIILKPSGYKMLPPEVLEELYMLVPNKTELNQIMPGEGSVGEKAAALIAGGARYVVVTLGEEGCYFTDGKAGKEYPAIDVEPIDTTGASDAFISALAVLLAEGESIDTAIEYATIAAGISTTRLGAQSSLPDRYTLEMYRKKLIGRIS</sequence>
<keyword evidence="5 12" id="KW-0067">ATP-binding</keyword>
<dbReference type="InterPro" id="IPR011877">
    <property type="entry name" value="Ribokinase"/>
</dbReference>
<dbReference type="UniPathway" id="UPA00916">
    <property type="reaction ID" value="UER00889"/>
</dbReference>
<comment type="pathway">
    <text evidence="12">Carbohydrate metabolism; D-ribose degradation; D-ribose 5-phosphate from beta-D-ribopyranose: step 2/2.</text>
</comment>
<dbReference type="SUPFAM" id="SSF53613">
    <property type="entry name" value="Ribokinase-like"/>
    <property type="match status" value="1"/>
</dbReference>
<protein>
    <recommendedName>
        <fullName evidence="12">Ribokinase</fullName>
        <shortName evidence="12">RK</shortName>
        <ecNumber evidence="12">2.7.1.15</ecNumber>
    </recommendedName>
</protein>
<evidence type="ECO:0000259" key="13">
    <source>
        <dbReference type="PROSITE" id="PS50932"/>
    </source>
</evidence>
<feature type="binding site" evidence="12">
    <location>
        <begin position="547"/>
        <end position="552"/>
    </location>
    <ligand>
        <name>ATP</name>
        <dbReference type="ChEBI" id="CHEBI:30616"/>
    </ligand>
</feature>
<keyword evidence="11 12" id="KW-0119">Carbohydrate metabolism</keyword>
<dbReference type="eggNOG" id="COG0524">
    <property type="taxonomic scope" value="Bacteria"/>
</dbReference>
<dbReference type="CDD" id="cd06267">
    <property type="entry name" value="PBP1_LacI_sugar_binding-like"/>
    <property type="match status" value="1"/>
</dbReference>
<keyword evidence="3 12" id="KW-0547">Nucleotide-binding</keyword>
<evidence type="ECO:0000256" key="4">
    <source>
        <dbReference type="ARBA" id="ARBA00022777"/>
    </source>
</evidence>
<feature type="binding site" evidence="12">
    <location>
        <position position="609"/>
    </location>
    <ligand>
        <name>K(+)</name>
        <dbReference type="ChEBI" id="CHEBI:29103"/>
    </ligand>
</feature>
<feature type="active site" description="Proton acceptor" evidence="12">
    <location>
        <position position="579"/>
    </location>
</feature>
<dbReference type="GO" id="GO:0006355">
    <property type="term" value="P:regulation of DNA-templated transcription"/>
    <property type="evidence" value="ECO:0007669"/>
    <property type="project" value="InterPro"/>
</dbReference>
<dbReference type="GO" id="GO:0005829">
    <property type="term" value="C:cytosol"/>
    <property type="evidence" value="ECO:0007669"/>
    <property type="project" value="TreeGrafter"/>
</dbReference>
<dbReference type="AlphaFoldDB" id="E7GPH7"/>
<dbReference type="InterPro" id="IPR010982">
    <property type="entry name" value="Lambda_DNA-bd_dom_sf"/>
</dbReference>
<comment type="subunit">
    <text evidence="12">Homodimer.</text>
</comment>
<dbReference type="STRING" id="1512.GCA_900049235_03065"/>
<comment type="activity regulation">
    <text evidence="12">Activated by a monovalent cation that binds near, but not in, the active site. The most likely occupant of the site in vivo is potassium. Ion binding induces a conformational change that may alter substrate affinity.</text>
</comment>
<evidence type="ECO:0000256" key="12">
    <source>
        <dbReference type="HAMAP-Rule" id="MF_01987"/>
    </source>
</evidence>
<keyword evidence="15" id="KW-1185">Reference proteome</keyword>
<evidence type="ECO:0000256" key="3">
    <source>
        <dbReference type="ARBA" id="ARBA00022741"/>
    </source>
</evidence>
<evidence type="ECO:0000256" key="9">
    <source>
        <dbReference type="ARBA" id="ARBA00023125"/>
    </source>
</evidence>
<dbReference type="SUPFAM" id="SSF47413">
    <property type="entry name" value="lambda repressor-like DNA-binding domains"/>
    <property type="match status" value="1"/>
</dbReference>
<evidence type="ECO:0000256" key="11">
    <source>
        <dbReference type="ARBA" id="ARBA00023277"/>
    </source>
</evidence>
<comment type="caution">
    <text evidence="14">The sequence shown here is derived from an EMBL/GenBank/DDBJ whole genome shotgun (WGS) entry which is preliminary data.</text>
</comment>